<accession>A0ACB6ZU47</accession>
<proteinExistence type="predicted"/>
<evidence type="ECO:0000313" key="2">
    <source>
        <dbReference type="Proteomes" id="UP000886501"/>
    </source>
</evidence>
<gene>
    <name evidence="1" type="ORF">BDM02DRAFT_3107912</name>
</gene>
<protein>
    <submittedName>
        <fullName evidence="1">Uncharacterized protein</fullName>
    </submittedName>
</protein>
<reference evidence="1" key="1">
    <citation type="submission" date="2019-10" db="EMBL/GenBank/DDBJ databases">
        <authorList>
            <consortium name="DOE Joint Genome Institute"/>
            <person name="Kuo A."/>
            <person name="Miyauchi S."/>
            <person name="Kiss E."/>
            <person name="Drula E."/>
            <person name="Kohler A."/>
            <person name="Sanchez-Garcia M."/>
            <person name="Andreopoulos B."/>
            <person name="Barry K.W."/>
            <person name="Bonito G."/>
            <person name="Buee M."/>
            <person name="Carver A."/>
            <person name="Chen C."/>
            <person name="Cichocki N."/>
            <person name="Clum A."/>
            <person name="Culley D."/>
            <person name="Crous P.W."/>
            <person name="Fauchery L."/>
            <person name="Girlanda M."/>
            <person name="Hayes R."/>
            <person name="Keri Z."/>
            <person name="Labutti K."/>
            <person name="Lipzen A."/>
            <person name="Lombard V."/>
            <person name="Magnuson J."/>
            <person name="Maillard F."/>
            <person name="Morin E."/>
            <person name="Murat C."/>
            <person name="Nolan M."/>
            <person name="Ohm R."/>
            <person name="Pangilinan J."/>
            <person name="Pereira M."/>
            <person name="Perotto S."/>
            <person name="Peter M."/>
            <person name="Riley R."/>
            <person name="Sitrit Y."/>
            <person name="Stielow B."/>
            <person name="Szollosi G."/>
            <person name="Zifcakova L."/>
            <person name="Stursova M."/>
            <person name="Spatafora J.W."/>
            <person name="Tedersoo L."/>
            <person name="Vaario L.-M."/>
            <person name="Yamada A."/>
            <person name="Yan M."/>
            <person name="Wang P."/>
            <person name="Xu J."/>
            <person name="Bruns T."/>
            <person name="Baldrian P."/>
            <person name="Vilgalys R."/>
            <person name="Henrissat B."/>
            <person name="Grigoriev I.V."/>
            <person name="Hibbett D."/>
            <person name="Nagy L.G."/>
            <person name="Martin F.M."/>
        </authorList>
    </citation>
    <scope>NUCLEOTIDE SEQUENCE</scope>
    <source>
        <strain evidence="1">P2</strain>
    </source>
</reference>
<dbReference type="EMBL" id="MU117964">
    <property type="protein sequence ID" value="KAF9653320.1"/>
    <property type="molecule type" value="Genomic_DNA"/>
</dbReference>
<evidence type="ECO:0000313" key="1">
    <source>
        <dbReference type="EMBL" id="KAF9653320.1"/>
    </source>
</evidence>
<reference evidence="1" key="2">
    <citation type="journal article" date="2020" name="Nat. Commun.">
        <title>Large-scale genome sequencing of mycorrhizal fungi provides insights into the early evolution of symbiotic traits.</title>
        <authorList>
            <person name="Miyauchi S."/>
            <person name="Kiss E."/>
            <person name="Kuo A."/>
            <person name="Drula E."/>
            <person name="Kohler A."/>
            <person name="Sanchez-Garcia M."/>
            <person name="Morin E."/>
            <person name="Andreopoulos B."/>
            <person name="Barry K.W."/>
            <person name="Bonito G."/>
            <person name="Buee M."/>
            <person name="Carver A."/>
            <person name="Chen C."/>
            <person name="Cichocki N."/>
            <person name="Clum A."/>
            <person name="Culley D."/>
            <person name="Crous P.W."/>
            <person name="Fauchery L."/>
            <person name="Girlanda M."/>
            <person name="Hayes R.D."/>
            <person name="Keri Z."/>
            <person name="LaButti K."/>
            <person name="Lipzen A."/>
            <person name="Lombard V."/>
            <person name="Magnuson J."/>
            <person name="Maillard F."/>
            <person name="Murat C."/>
            <person name="Nolan M."/>
            <person name="Ohm R.A."/>
            <person name="Pangilinan J."/>
            <person name="Pereira M.F."/>
            <person name="Perotto S."/>
            <person name="Peter M."/>
            <person name="Pfister S."/>
            <person name="Riley R."/>
            <person name="Sitrit Y."/>
            <person name="Stielow J.B."/>
            <person name="Szollosi G."/>
            <person name="Zifcakova L."/>
            <person name="Stursova M."/>
            <person name="Spatafora J.W."/>
            <person name="Tedersoo L."/>
            <person name="Vaario L.M."/>
            <person name="Yamada A."/>
            <person name="Yan M."/>
            <person name="Wang P."/>
            <person name="Xu J."/>
            <person name="Bruns T."/>
            <person name="Baldrian P."/>
            <person name="Vilgalys R."/>
            <person name="Dunand C."/>
            <person name="Henrissat B."/>
            <person name="Grigoriev I.V."/>
            <person name="Hibbett D."/>
            <person name="Nagy L.G."/>
            <person name="Martin F.M."/>
        </authorList>
    </citation>
    <scope>NUCLEOTIDE SEQUENCE</scope>
    <source>
        <strain evidence="1">P2</strain>
    </source>
</reference>
<comment type="caution">
    <text evidence="1">The sequence shown here is derived from an EMBL/GenBank/DDBJ whole genome shotgun (WGS) entry which is preliminary data.</text>
</comment>
<name>A0ACB6ZU47_THEGA</name>
<organism evidence="1 2">
    <name type="scientific">Thelephora ganbajun</name>
    <name type="common">Ganba fungus</name>
    <dbReference type="NCBI Taxonomy" id="370292"/>
    <lineage>
        <taxon>Eukaryota</taxon>
        <taxon>Fungi</taxon>
        <taxon>Dikarya</taxon>
        <taxon>Basidiomycota</taxon>
        <taxon>Agaricomycotina</taxon>
        <taxon>Agaricomycetes</taxon>
        <taxon>Thelephorales</taxon>
        <taxon>Thelephoraceae</taxon>
        <taxon>Thelephora</taxon>
    </lineage>
</organism>
<keyword evidence="2" id="KW-1185">Reference proteome</keyword>
<sequence length="108" mass="12707">MRRIKLTRKFSGFEGQLRPLSEKPGLRRLADHTQYNEEISRLLQDIRDAITGYHWEIYGWDSCDRSKLRAHQPATVKAATSVELDKAAQSTWQITVLILMYLIMSLWW</sequence>
<dbReference type="Proteomes" id="UP000886501">
    <property type="component" value="Unassembled WGS sequence"/>
</dbReference>